<protein>
    <submittedName>
        <fullName evidence="1">Uncharacterized protein</fullName>
    </submittedName>
</protein>
<name>A0A834N2E9_VESPE</name>
<evidence type="ECO:0000313" key="1">
    <source>
        <dbReference type="EMBL" id="KAF7394245.1"/>
    </source>
</evidence>
<comment type="caution">
    <text evidence="1">The sequence shown here is derived from an EMBL/GenBank/DDBJ whole genome shotgun (WGS) entry which is preliminary data.</text>
</comment>
<proteinExistence type="predicted"/>
<sequence length="149" mass="16700">MFNRFRILDRMDAVNFDDKDDSCRTRRDSRRLSWLTYEPFLVSGYSEKGMIEVTERKLEGRSNAFGGWGESCGITKGECEGLKRQLVKGSRFAWREGCRVESSRVGSLVDPTATFRSAPAAVAGASASAIGVAAQIVFPLKIFRERVHR</sequence>
<keyword evidence="2" id="KW-1185">Reference proteome</keyword>
<gene>
    <name evidence="1" type="ORF">H0235_016840</name>
</gene>
<dbReference type="EMBL" id="JACSDY010000021">
    <property type="protein sequence ID" value="KAF7394245.1"/>
    <property type="molecule type" value="Genomic_DNA"/>
</dbReference>
<dbReference type="AlphaFoldDB" id="A0A834N2E9"/>
<reference evidence="1" key="1">
    <citation type="journal article" date="2020" name="G3 (Bethesda)">
        <title>High-Quality Assemblies for Three Invasive Social Wasps from the &lt;i&gt;Vespula&lt;/i&gt; Genus.</title>
        <authorList>
            <person name="Harrop T.W.R."/>
            <person name="Guhlin J."/>
            <person name="McLaughlin G.M."/>
            <person name="Permina E."/>
            <person name="Stockwell P."/>
            <person name="Gilligan J."/>
            <person name="Le Lec M.F."/>
            <person name="Gruber M.A.M."/>
            <person name="Quinn O."/>
            <person name="Lovegrove M."/>
            <person name="Duncan E.J."/>
            <person name="Remnant E.J."/>
            <person name="Van Eeckhoven J."/>
            <person name="Graham B."/>
            <person name="Knapp R.A."/>
            <person name="Langford K.W."/>
            <person name="Kronenberg Z."/>
            <person name="Press M.O."/>
            <person name="Eacker S.M."/>
            <person name="Wilson-Rankin E.E."/>
            <person name="Purcell J."/>
            <person name="Lester P.J."/>
            <person name="Dearden P.K."/>
        </authorList>
    </citation>
    <scope>NUCLEOTIDE SEQUENCE</scope>
    <source>
        <strain evidence="1">Volc-1</strain>
    </source>
</reference>
<organism evidence="1 2">
    <name type="scientific">Vespula pensylvanica</name>
    <name type="common">Western yellow jacket</name>
    <name type="synonym">Wasp</name>
    <dbReference type="NCBI Taxonomy" id="30213"/>
    <lineage>
        <taxon>Eukaryota</taxon>
        <taxon>Metazoa</taxon>
        <taxon>Ecdysozoa</taxon>
        <taxon>Arthropoda</taxon>
        <taxon>Hexapoda</taxon>
        <taxon>Insecta</taxon>
        <taxon>Pterygota</taxon>
        <taxon>Neoptera</taxon>
        <taxon>Endopterygota</taxon>
        <taxon>Hymenoptera</taxon>
        <taxon>Apocrita</taxon>
        <taxon>Aculeata</taxon>
        <taxon>Vespoidea</taxon>
        <taxon>Vespidae</taxon>
        <taxon>Vespinae</taxon>
        <taxon>Vespula</taxon>
    </lineage>
</organism>
<dbReference type="Proteomes" id="UP000600918">
    <property type="component" value="Unassembled WGS sequence"/>
</dbReference>
<accession>A0A834N2E9</accession>
<evidence type="ECO:0000313" key="2">
    <source>
        <dbReference type="Proteomes" id="UP000600918"/>
    </source>
</evidence>